<sequence>VVTPKTFKNDLIGKWTSVQLKWGPDCRGKLLLADAYMNLQVVTPKTFIDDLIGNCNYNIWQHCLPFPVAVCLLVHSYAV</sequence>
<reference evidence="1" key="1">
    <citation type="submission" date="2020-07" db="EMBL/GenBank/DDBJ databases">
        <title>Multicomponent nature underlies the extraordinary mechanical properties of spider dragline silk.</title>
        <authorList>
            <person name="Kono N."/>
            <person name="Nakamura H."/>
            <person name="Mori M."/>
            <person name="Yoshida Y."/>
            <person name="Ohtoshi R."/>
            <person name="Malay A.D."/>
            <person name="Moran D.A.P."/>
            <person name="Tomita M."/>
            <person name="Numata K."/>
            <person name="Arakawa K."/>
        </authorList>
    </citation>
    <scope>NUCLEOTIDE SEQUENCE</scope>
</reference>
<dbReference type="InterPro" id="IPR010920">
    <property type="entry name" value="LSM_dom_sf"/>
</dbReference>
<gene>
    <name evidence="1" type="ORF">TNCT_725871</name>
</gene>
<accession>A0A8X6L3S3</accession>
<protein>
    <submittedName>
        <fullName evidence="1">Uncharacterized protein</fullName>
    </submittedName>
</protein>
<dbReference type="SUPFAM" id="SSF50182">
    <property type="entry name" value="Sm-like ribonucleoproteins"/>
    <property type="match status" value="1"/>
</dbReference>
<evidence type="ECO:0000313" key="1">
    <source>
        <dbReference type="EMBL" id="GFQ96665.1"/>
    </source>
</evidence>
<comment type="caution">
    <text evidence="1">The sequence shown here is derived from an EMBL/GenBank/DDBJ whole genome shotgun (WGS) entry which is preliminary data.</text>
</comment>
<proteinExistence type="predicted"/>
<dbReference type="AlphaFoldDB" id="A0A8X6L3S3"/>
<feature type="non-terminal residue" evidence="1">
    <location>
        <position position="1"/>
    </location>
</feature>
<keyword evidence="2" id="KW-1185">Reference proteome</keyword>
<name>A0A8X6L3S3_TRICU</name>
<dbReference type="Gene3D" id="2.30.30.100">
    <property type="match status" value="1"/>
</dbReference>
<evidence type="ECO:0000313" key="2">
    <source>
        <dbReference type="Proteomes" id="UP000887116"/>
    </source>
</evidence>
<dbReference type="EMBL" id="BMAO01024641">
    <property type="protein sequence ID" value="GFQ96665.1"/>
    <property type="molecule type" value="Genomic_DNA"/>
</dbReference>
<dbReference type="Proteomes" id="UP000887116">
    <property type="component" value="Unassembled WGS sequence"/>
</dbReference>
<organism evidence="1 2">
    <name type="scientific">Trichonephila clavata</name>
    <name type="common">Joro spider</name>
    <name type="synonym">Nephila clavata</name>
    <dbReference type="NCBI Taxonomy" id="2740835"/>
    <lineage>
        <taxon>Eukaryota</taxon>
        <taxon>Metazoa</taxon>
        <taxon>Ecdysozoa</taxon>
        <taxon>Arthropoda</taxon>
        <taxon>Chelicerata</taxon>
        <taxon>Arachnida</taxon>
        <taxon>Araneae</taxon>
        <taxon>Araneomorphae</taxon>
        <taxon>Entelegynae</taxon>
        <taxon>Araneoidea</taxon>
        <taxon>Nephilidae</taxon>
        <taxon>Trichonephila</taxon>
    </lineage>
</organism>